<proteinExistence type="predicted"/>
<dbReference type="EMBL" id="JAUSTR010000004">
    <property type="protein sequence ID" value="MDQ0162482.1"/>
    <property type="molecule type" value="Genomic_DNA"/>
</dbReference>
<keyword evidence="2" id="KW-1185">Reference proteome</keyword>
<dbReference type="Gene3D" id="3.40.50.2000">
    <property type="entry name" value="Glycogen Phosphorylase B"/>
    <property type="match status" value="1"/>
</dbReference>
<accession>A0ABT9VNS3</accession>
<dbReference type="SUPFAM" id="SSF53756">
    <property type="entry name" value="UDP-Glycosyltransferase/glycogen phosphorylase"/>
    <property type="match status" value="1"/>
</dbReference>
<protein>
    <submittedName>
        <fullName evidence="1">UDP:flavonoid glycosyltransferase YjiC (YdhE family)</fullName>
    </submittedName>
</protein>
<evidence type="ECO:0000313" key="2">
    <source>
        <dbReference type="Proteomes" id="UP001225646"/>
    </source>
</evidence>
<sequence length="362" mass="41946">MISFIVGRNFGHLNRCVATISKFREINDEPIKIYAFPHSFDWLQKNLPYAELKQIKWDTLQKDQERIFHSKLIVHDWRKDVTKLKENRNQDCIITGIYHSDLIVSNQDSPYIKNFKAITREVANQSTDIFFHMNLKEPNEIPDLSTYYVPIPLICRDITLEPKEVKKILDIPEEEPFILVHMGGGVGPKRYKYIEEWFTKINHMKTSYRLVIANQFENVPFPFHSNIIQAPLFYNGINLVNAADLVISKPGMGILMDCISTRTPLLALPADTDEREVKNVMLKELIGSDICLAYENFSSIDLTNRIEEIMKYSQNMIQSFQNVPTNGAEIAANAFSLLSGKYCQDLPELYREILELTPFKVY</sequence>
<dbReference type="Proteomes" id="UP001225646">
    <property type="component" value="Unassembled WGS sequence"/>
</dbReference>
<name>A0ABT9VNS3_9BACI</name>
<evidence type="ECO:0000313" key="1">
    <source>
        <dbReference type="EMBL" id="MDQ0162482.1"/>
    </source>
</evidence>
<comment type="caution">
    <text evidence="1">The sequence shown here is derived from an EMBL/GenBank/DDBJ whole genome shotgun (WGS) entry which is preliminary data.</text>
</comment>
<organism evidence="1 2">
    <name type="scientific">Aeribacillus alveayuensis</name>
    <dbReference type="NCBI Taxonomy" id="279215"/>
    <lineage>
        <taxon>Bacteria</taxon>
        <taxon>Bacillati</taxon>
        <taxon>Bacillota</taxon>
        <taxon>Bacilli</taxon>
        <taxon>Bacillales</taxon>
        <taxon>Bacillaceae</taxon>
        <taxon>Aeribacillus</taxon>
    </lineage>
</organism>
<dbReference type="RefSeq" id="WP_044749022.1">
    <property type="nucleotide sequence ID" value="NZ_JAUSTR010000004.1"/>
</dbReference>
<reference evidence="1 2" key="1">
    <citation type="submission" date="2023-07" db="EMBL/GenBank/DDBJ databases">
        <title>Genomic Encyclopedia of Type Strains, Phase IV (KMG-IV): sequencing the most valuable type-strain genomes for metagenomic binning, comparative biology and taxonomic classification.</title>
        <authorList>
            <person name="Goeker M."/>
        </authorList>
    </citation>
    <scope>NUCLEOTIDE SEQUENCE [LARGE SCALE GENOMIC DNA]</scope>
    <source>
        <strain evidence="1 2">DSM 19092</strain>
    </source>
</reference>
<gene>
    <name evidence="1" type="ORF">J2S06_001559</name>
</gene>